<dbReference type="InterPro" id="IPR028979">
    <property type="entry name" value="Ser_kin/Pase_Hpr-like_N_sf"/>
</dbReference>
<evidence type="ECO:0000256" key="5">
    <source>
        <dbReference type="ARBA" id="ARBA00023211"/>
    </source>
</evidence>
<evidence type="ECO:0000259" key="9">
    <source>
        <dbReference type="PROSITE" id="PS51371"/>
    </source>
</evidence>
<feature type="domain" description="CBS" evidence="9">
    <location>
        <begin position="245"/>
        <end position="303"/>
    </location>
</feature>
<dbReference type="Gene3D" id="3.10.310.20">
    <property type="entry name" value="DHHA2 domain"/>
    <property type="match status" value="1"/>
</dbReference>
<evidence type="ECO:0000256" key="7">
    <source>
        <dbReference type="ARBA" id="ARBA00047820"/>
    </source>
</evidence>
<dbReference type="SUPFAM" id="SSF64182">
    <property type="entry name" value="DHH phosphoesterases"/>
    <property type="match status" value="1"/>
</dbReference>
<dbReference type="InterPro" id="IPR046342">
    <property type="entry name" value="CBS_dom_sf"/>
</dbReference>
<accession>A0A942UW60</accession>
<name>A0A942UW60_9FIRM</name>
<dbReference type="InterPro" id="IPR000644">
    <property type="entry name" value="CBS_dom"/>
</dbReference>
<dbReference type="AlphaFoldDB" id="A0A942UW60"/>
<dbReference type="PROSITE" id="PS51371">
    <property type="entry name" value="CBS"/>
    <property type="match status" value="2"/>
</dbReference>
<evidence type="ECO:0000256" key="2">
    <source>
        <dbReference type="ARBA" id="ARBA00012146"/>
    </source>
</evidence>
<dbReference type="PANTHER" id="PTHR12112:SF22">
    <property type="entry name" value="MANGANESE-DEPENDENT INORGANIC PYROPHOSPHATASE-RELATED"/>
    <property type="match status" value="1"/>
</dbReference>
<dbReference type="InterPro" id="IPR010766">
    <property type="entry name" value="DRTGG"/>
</dbReference>
<dbReference type="SMART" id="SM01131">
    <property type="entry name" value="DHHA2"/>
    <property type="match status" value="1"/>
</dbReference>
<dbReference type="Gene3D" id="3.40.1390.20">
    <property type="entry name" value="HprK N-terminal domain-like"/>
    <property type="match status" value="1"/>
</dbReference>
<evidence type="ECO:0000256" key="6">
    <source>
        <dbReference type="ARBA" id="ARBA00032535"/>
    </source>
</evidence>
<keyword evidence="11" id="KW-1185">Reference proteome</keyword>
<dbReference type="SUPFAM" id="SSF75138">
    <property type="entry name" value="HprK N-terminal domain-like"/>
    <property type="match status" value="1"/>
</dbReference>
<dbReference type="Pfam" id="PF00571">
    <property type="entry name" value="CBS"/>
    <property type="match status" value="2"/>
</dbReference>
<feature type="domain" description="CBS" evidence="9">
    <location>
        <begin position="70"/>
        <end position="129"/>
    </location>
</feature>
<sequence length="539" mass="61337">MLIYIFGHKNPDTDSVMSAIALSKLKNQLRLNTTPFILGEINKETEFILEYFNIEKPRVLDNVKTQIKDLNYDEVPSISTSQTILKGYRMMDSKDIRTLSILDEKGRLSGIVTMKDIAMSSIKGDFYYLKTDFKSIIEDLGGKILTGEDREVKGRISVISYYPDTIKEEKILNENSIVIVGDRYDVIEYSIDIGVELIIISGGRKLPSKYINKAKDKNISIITVETDTYTTSKLINQCNYITSIMRNEDIIKFHEEDYLDDVREIMATNRHSNYPVVGDENRFLGFIGRRHILNPNRKNVILVDHNEYGQSINGLEEANILEIVDHHKIGDISTNTPISFRNTPVGSTCTIVFNMFNEFNVDLDIKTAGILISGIISDTLYLKSPTTTEIDKRAVKELNKILNMDIDKYAMNMFKEGTSLEGQSIEDIVFKDFKDFNLYGNKVGVGQVFTLDIDKIFSRKDEFLEFISTIHNNRGYSLTLILITDILKEGSYLLYSSDINNLISTAFEVSKEQGVFVEGIVSRKKQIIPRIIEAINILG</sequence>
<dbReference type="NCBIfam" id="NF011440">
    <property type="entry name" value="PRK14869.1-2"/>
    <property type="match status" value="1"/>
</dbReference>
<evidence type="ECO:0000256" key="4">
    <source>
        <dbReference type="ARBA" id="ARBA00022801"/>
    </source>
</evidence>
<dbReference type="Gene3D" id="3.90.1640.10">
    <property type="entry name" value="inorganic pyrophosphatase (n-terminal core)"/>
    <property type="match status" value="2"/>
</dbReference>
<organism evidence="10 11">
    <name type="scientific">Anaeromonas frigoriresistens</name>
    <dbReference type="NCBI Taxonomy" id="2683708"/>
    <lineage>
        <taxon>Bacteria</taxon>
        <taxon>Bacillati</taxon>
        <taxon>Bacillota</taxon>
        <taxon>Tissierellia</taxon>
        <taxon>Tissierellales</taxon>
        <taxon>Thermohalobacteraceae</taxon>
        <taxon>Anaeromonas</taxon>
    </lineage>
</organism>
<evidence type="ECO:0000256" key="3">
    <source>
        <dbReference type="ARBA" id="ARBA00022723"/>
    </source>
</evidence>
<comment type="catalytic activity">
    <reaction evidence="7">
        <text>diphosphate + H2O = 2 phosphate + H(+)</text>
        <dbReference type="Rhea" id="RHEA:24576"/>
        <dbReference type="ChEBI" id="CHEBI:15377"/>
        <dbReference type="ChEBI" id="CHEBI:15378"/>
        <dbReference type="ChEBI" id="CHEBI:33019"/>
        <dbReference type="ChEBI" id="CHEBI:43474"/>
        <dbReference type="EC" id="3.6.1.1"/>
    </reaction>
</comment>
<dbReference type="PANTHER" id="PTHR12112">
    <property type="entry name" value="BNIP - RELATED"/>
    <property type="match status" value="1"/>
</dbReference>
<dbReference type="FunFam" id="3.90.1640.10:FF:000001">
    <property type="entry name" value="Probable manganese-dependent inorganic pyrophosphatase"/>
    <property type="match status" value="1"/>
</dbReference>
<dbReference type="EC" id="3.6.1.1" evidence="2"/>
<evidence type="ECO:0000313" key="10">
    <source>
        <dbReference type="EMBL" id="MBS4539175.1"/>
    </source>
</evidence>
<dbReference type="InterPro" id="IPR038222">
    <property type="entry name" value="DHHA2_dom_sf"/>
</dbReference>
<dbReference type="InterPro" id="IPR001667">
    <property type="entry name" value="DDH_dom"/>
</dbReference>
<dbReference type="Pfam" id="PF07085">
    <property type="entry name" value="DRTGG"/>
    <property type="match status" value="1"/>
</dbReference>
<comment type="cofactor">
    <cofactor evidence="1">
        <name>Mn(2+)</name>
        <dbReference type="ChEBI" id="CHEBI:29035"/>
    </cofactor>
</comment>
<protein>
    <recommendedName>
        <fullName evidence="2">inorganic diphosphatase</fullName>
        <ecNumber evidence="2">3.6.1.1</ecNumber>
    </recommendedName>
    <alternativeName>
        <fullName evidence="6">Pyrophosphate phospho-hydrolase</fullName>
    </alternativeName>
</protein>
<dbReference type="SUPFAM" id="SSF54631">
    <property type="entry name" value="CBS-domain pair"/>
    <property type="match status" value="1"/>
</dbReference>
<dbReference type="InterPro" id="IPR038763">
    <property type="entry name" value="DHH_sf"/>
</dbReference>
<keyword evidence="3" id="KW-0479">Metal-binding</keyword>
<dbReference type="Proteomes" id="UP000724672">
    <property type="component" value="Unassembled WGS sequence"/>
</dbReference>
<keyword evidence="8" id="KW-0129">CBS domain</keyword>
<evidence type="ECO:0000256" key="8">
    <source>
        <dbReference type="PROSITE-ProRule" id="PRU00703"/>
    </source>
</evidence>
<reference evidence="10" key="1">
    <citation type="submission" date="2019-12" db="EMBL/GenBank/DDBJ databases">
        <title>Clostridiaceae gen. nov. sp. nov., isolated from sediment in Xinjiang, China.</title>
        <authorList>
            <person name="Zhang R."/>
        </authorList>
    </citation>
    <scope>NUCLEOTIDE SEQUENCE</scope>
    <source>
        <strain evidence="10">D2Q-11</strain>
    </source>
</reference>
<keyword evidence="4 10" id="KW-0378">Hydrolase</keyword>
<dbReference type="Pfam" id="PF01368">
    <property type="entry name" value="DHH"/>
    <property type="match status" value="1"/>
</dbReference>
<proteinExistence type="predicted"/>
<keyword evidence="5" id="KW-0464">Manganese</keyword>
<comment type="caution">
    <text evidence="10">The sequence shown here is derived from an EMBL/GenBank/DDBJ whole genome shotgun (WGS) entry which is preliminary data.</text>
</comment>
<gene>
    <name evidence="10" type="ORF">GOQ27_11930</name>
</gene>
<dbReference type="InterPro" id="IPR004097">
    <property type="entry name" value="DHHA2"/>
</dbReference>
<dbReference type="GO" id="GO:0004427">
    <property type="term" value="F:inorganic diphosphate phosphatase activity"/>
    <property type="evidence" value="ECO:0007669"/>
    <property type="project" value="UniProtKB-EC"/>
</dbReference>
<dbReference type="EMBL" id="WSFT01000042">
    <property type="protein sequence ID" value="MBS4539175.1"/>
    <property type="molecule type" value="Genomic_DNA"/>
</dbReference>
<dbReference type="SMART" id="SM00116">
    <property type="entry name" value="CBS"/>
    <property type="match status" value="2"/>
</dbReference>
<dbReference type="NCBIfam" id="NF011442">
    <property type="entry name" value="PRK14869.1-4"/>
    <property type="match status" value="1"/>
</dbReference>
<evidence type="ECO:0000313" key="11">
    <source>
        <dbReference type="Proteomes" id="UP000724672"/>
    </source>
</evidence>
<dbReference type="NCBIfam" id="NF011443">
    <property type="entry name" value="PRK14869.1-5"/>
    <property type="match status" value="1"/>
</dbReference>
<dbReference type="Pfam" id="PF02833">
    <property type="entry name" value="DHHA2"/>
    <property type="match status" value="1"/>
</dbReference>
<evidence type="ECO:0000256" key="1">
    <source>
        <dbReference type="ARBA" id="ARBA00001936"/>
    </source>
</evidence>
<dbReference type="GO" id="GO:0046872">
    <property type="term" value="F:metal ion binding"/>
    <property type="evidence" value="ECO:0007669"/>
    <property type="project" value="UniProtKB-KW"/>
</dbReference>
<dbReference type="GO" id="GO:0005737">
    <property type="term" value="C:cytoplasm"/>
    <property type="evidence" value="ECO:0007669"/>
    <property type="project" value="InterPro"/>
</dbReference>